<name>A0A5C6AX46_9BACT</name>
<dbReference type="EMBL" id="SJPM01000001">
    <property type="protein sequence ID" value="TWU03729.1"/>
    <property type="molecule type" value="Genomic_DNA"/>
</dbReference>
<keyword evidence="2" id="KW-1185">Reference proteome</keyword>
<sequence length="166" mass="18781">MTSPPRDYIHALRDDQDSTTILSTLQEIASHESVSGVGVRCLELLDDEDEEIRSWSAECLSGSVHPLDQETLGLIEFVRRVIKRSRTNPSHEIHTRLADQLYWAVTLIGRLSVDGQTDPASLRLVFDEVIESVEPIAADDQETYGEAIRRAERLRQRLVERSFGPL</sequence>
<reference evidence="1 2" key="1">
    <citation type="submission" date="2019-02" db="EMBL/GenBank/DDBJ databases">
        <title>Deep-cultivation of Planctomycetes and their phenomic and genomic characterization uncovers novel biology.</title>
        <authorList>
            <person name="Wiegand S."/>
            <person name="Jogler M."/>
            <person name="Boedeker C."/>
            <person name="Pinto D."/>
            <person name="Vollmers J."/>
            <person name="Rivas-Marin E."/>
            <person name="Kohn T."/>
            <person name="Peeters S.H."/>
            <person name="Heuer A."/>
            <person name="Rast P."/>
            <person name="Oberbeckmann S."/>
            <person name="Bunk B."/>
            <person name="Jeske O."/>
            <person name="Meyerdierks A."/>
            <person name="Storesund J.E."/>
            <person name="Kallscheuer N."/>
            <person name="Luecker S."/>
            <person name="Lage O.M."/>
            <person name="Pohl T."/>
            <person name="Merkel B.J."/>
            <person name="Hornburger P."/>
            <person name="Mueller R.-W."/>
            <person name="Bruemmer F."/>
            <person name="Labrenz M."/>
            <person name="Spormann A.M."/>
            <person name="Op Den Camp H."/>
            <person name="Overmann J."/>
            <person name="Amann R."/>
            <person name="Jetten M.S.M."/>
            <person name="Mascher T."/>
            <person name="Medema M.H."/>
            <person name="Devos D.P."/>
            <person name="Kaster A.-K."/>
            <person name="Ovreas L."/>
            <person name="Rohde M."/>
            <person name="Galperin M.Y."/>
            <person name="Jogler C."/>
        </authorList>
    </citation>
    <scope>NUCLEOTIDE SEQUENCE [LARGE SCALE GENOMIC DNA]</scope>
    <source>
        <strain evidence="1 2">Pla100</strain>
    </source>
</reference>
<dbReference type="OrthoDB" id="279649at2"/>
<evidence type="ECO:0000313" key="1">
    <source>
        <dbReference type="EMBL" id="TWU03729.1"/>
    </source>
</evidence>
<dbReference type="Proteomes" id="UP000316213">
    <property type="component" value="Unassembled WGS sequence"/>
</dbReference>
<proteinExistence type="predicted"/>
<accession>A0A5C6AX46</accession>
<protein>
    <recommendedName>
        <fullName evidence="3">HEAT repeat domain-containing protein</fullName>
    </recommendedName>
</protein>
<organism evidence="1 2">
    <name type="scientific">Neorhodopirellula pilleata</name>
    <dbReference type="NCBI Taxonomy" id="2714738"/>
    <lineage>
        <taxon>Bacteria</taxon>
        <taxon>Pseudomonadati</taxon>
        <taxon>Planctomycetota</taxon>
        <taxon>Planctomycetia</taxon>
        <taxon>Pirellulales</taxon>
        <taxon>Pirellulaceae</taxon>
        <taxon>Neorhodopirellula</taxon>
    </lineage>
</organism>
<dbReference type="RefSeq" id="WP_146576195.1">
    <property type="nucleotide sequence ID" value="NZ_SJPM01000001.1"/>
</dbReference>
<evidence type="ECO:0000313" key="2">
    <source>
        <dbReference type="Proteomes" id="UP000316213"/>
    </source>
</evidence>
<dbReference type="AlphaFoldDB" id="A0A5C6AX46"/>
<gene>
    <name evidence="1" type="ORF">Pla100_06590</name>
</gene>
<evidence type="ECO:0008006" key="3">
    <source>
        <dbReference type="Google" id="ProtNLM"/>
    </source>
</evidence>
<comment type="caution">
    <text evidence="1">The sequence shown here is derived from an EMBL/GenBank/DDBJ whole genome shotgun (WGS) entry which is preliminary data.</text>
</comment>